<protein>
    <submittedName>
        <fullName evidence="2">Uncharacterized protein</fullName>
    </submittedName>
</protein>
<evidence type="ECO:0000313" key="2">
    <source>
        <dbReference type="EMBL" id="GEU85926.1"/>
    </source>
</evidence>
<proteinExistence type="predicted"/>
<feature type="region of interest" description="Disordered" evidence="1">
    <location>
        <begin position="252"/>
        <end position="277"/>
    </location>
</feature>
<sequence length="277" mass="31205">MIIGYIELKLKDVVFILVKLRRRVRILCCFCPINVQGSRKIGDLSEEIQVTTKASAEPDCNYMRRIIEVMTPILTARLAGQYVAVGAVGTSYLNTRVTFKSHPFLANSLVGDVVNRLLVKNRNKEKVGRNIRIISAAYKHETITTSSSKVIEEDFEKLRLSNGDLAKAEDGYTQGLNYVSQNEESRSFRLKLEQHIKLRRRGTYFVLLLSYKCTRKPENLEISEEIQVTTKASAEPDCNYVSNNKAAILSATSPLQRNGNSTSRAKMQHQGLSFPNA</sequence>
<organism evidence="2">
    <name type="scientific">Tanacetum cinerariifolium</name>
    <name type="common">Dalmatian daisy</name>
    <name type="synonym">Chrysanthemum cinerariifolium</name>
    <dbReference type="NCBI Taxonomy" id="118510"/>
    <lineage>
        <taxon>Eukaryota</taxon>
        <taxon>Viridiplantae</taxon>
        <taxon>Streptophyta</taxon>
        <taxon>Embryophyta</taxon>
        <taxon>Tracheophyta</taxon>
        <taxon>Spermatophyta</taxon>
        <taxon>Magnoliopsida</taxon>
        <taxon>eudicotyledons</taxon>
        <taxon>Gunneridae</taxon>
        <taxon>Pentapetalae</taxon>
        <taxon>asterids</taxon>
        <taxon>campanulids</taxon>
        <taxon>Asterales</taxon>
        <taxon>Asteraceae</taxon>
        <taxon>Asteroideae</taxon>
        <taxon>Anthemideae</taxon>
        <taxon>Anthemidinae</taxon>
        <taxon>Tanacetum</taxon>
    </lineage>
</organism>
<accession>A0A6L2NI50</accession>
<gene>
    <name evidence="2" type="ORF">Tci_057904</name>
</gene>
<reference evidence="2" key="1">
    <citation type="journal article" date="2019" name="Sci. Rep.">
        <title>Draft genome of Tanacetum cinerariifolium, the natural source of mosquito coil.</title>
        <authorList>
            <person name="Yamashiro T."/>
            <person name="Shiraishi A."/>
            <person name="Satake H."/>
            <person name="Nakayama K."/>
        </authorList>
    </citation>
    <scope>NUCLEOTIDE SEQUENCE</scope>
</reference>
<name>A0A6L2NI50_TANCI</name>
<dbReference type="AlphaFoldDB" id="A0A6L2NI50"/>
<dbReference type="EMBL" id="BKCJ010009210">
    <property type="protein sequence ID" value="GEU85926.1"/>
    <property type="molecule type" value="Genomic_DNA"/>
</dbReference>
<evidence type="ECO:0000256" key="1">
    <source>
        <dbReference type="SAM" id="MobiDB-lite"/>
    </source>
</evidence>
<comment type="caution">
    <text evidence="2">The sequence shown here is derived from an EMBL/GenBank/DDBJ whole genome shotgun (WGS) entry which is preliminary data.</text>
</comment>